<keyword evidence="3" id="KW-1185">Reference proteome</keyword>
<evidence type="ECO:0000313" key="3">
    <source>
        <dbReference type="Proteomes" id="UP000887013"/>
    </source>
</evidence>
<organism evidence="2 3">
    <name type="scientific">Nephila pilipes</name>
    <name type="common">Giant wood spider</name>
    <name type="synonym">Nephila maculata</name>
    <dbReference type="NCBI Taxonomy" id="299642"/>
    <lineage>
        <taxon>Eukaryota</taxon>
        <taxon>Metazoa</taxon>
        <taxon>Ecdysozoa</taxon>
        <taxon>Arthropoda</taxon>
        <taxon>Chelicerata</taxon>
        <taxon>Arachnida</taxon>
        <taxon>Araneae</taxon>
        <taxon>Araneomorphae</taxon>
        <taxon>Entelegynae</taxon>
        <taxon>Araneoidea</taxon>
        <taxon>Nephilidae</taxon>
        <taxon>Nephila</taxon>
    </lineage>
</organism>
<protein>
    <submittedName>
        <fullName evidence="2">Uncharacterized protein</fullName>
    </submittedName>
</protein>
<reference evidence="2" key="1">
    <citation type="submission" date="2020-08" db="EMBL/GenBank/DDBJ databases">
        <title>Multicomponent nature underlies the extraordinary mechanical properties of spider dragline silk.</title>
        <authorList>
            <person name="Kono N."/>
            <person name="Nakamura H."/>
            <person name="Mori M."/>
            <person name="Yoshida Y."/>
            <person name="Ohtoshi R."/>
            <person name="Malay A.D."/>
            <person name="Moran D.A.P."/>
            <person name="Tomita M."/>
            <person name="Numata K."/>
            <person name="Arakawa K."/>
        </authorList>
    </citation>
    <scope>NUCLEOTIDE SEQUENCE</scope>
</reference>
<proteinExistence type="predicted"/>
<dbReference type="Proteomes" id="UP000887013">
    <property type="component" value="Unassembled WGS sequence"/>
</dbReference>
<dbReference type="EMBL" id="BMAW01001021">
    <property type="protein sequence ID" value="GFS72178.1"/>
    <property type="molecule type" value="Genomic_DNA"/>
</dbReference>
<name>A0A8X6T0C6_NEPPI</name>
<evidence type="ECO:0000256" key="1">
    <source>
        <dbReference type="SAM" id="MobiDB-lite"/>
    </source>
</evidence>
<feature type="region of interest" description="Disordered" evidence="1">
    <location>
        <begin position="37"/>
        <end position="72"/>
    </location>
</feature>
<accession>A0A8X6T0C6</accession>
<evidence type="ECO:0000313" key="2">
    <source>
        <dbReference type="EMBL" id="GFS72178.1"/>
    </source>
</evidence>
<sequence>MPSALKTVLPFPPIPLPLFCADANQKHQTDLKLRPFRASRQPPSPLCAHAHGRRAPNLERTPNGVGRDPHENVPARRRATLSRRQTIKYRKQCIRRVELMISSFVVWTFEKIVMTV</sequence>
<dbReference type="AlphaFoldDB" id="A0A8X6T0C6"/>
<gene>
    <name evidence="2" type="ORF">NPIL_328111</name>
</gene>
<comment type="caution">
    <text evidence="2">The sequence shown here is derived from an EMBL/GenBank/DDBJ whole genome shotgun (WGS) entry which is preliminary data.</text>
</comment>